<keyword evidence="2" id="KW-1185">Reference proteome</keyword>
<protein>
    <submittedName>
        <fullName evidence="1">Uncharacterized protein</fullName>
    </submittedName>
</protein>
<dbReference type="OrthoDB" id="2406294at2759"/>
<evidence type="ECO:0000313" key="2">
    <source>
        <dbReference type="Proteomes" id="UP000748756"/>
    </source>
</evidence>
<sequence length="269" mass="31393">MDLFRRIPEPVNRLKTYNRAHTLTEIKSTRPGVWKCRKLETLHIGFHITGGWGTRHQPEQSRVVFGYIARVLPQLRELHIHTVSRQQMFPFQKLRLSGGFCLLAKLQYLERLKICSSETPQPPKHVYDLDWMVREGWTAEARETRRRAMAPWSQPIRLEDKAEAKRVAKRDGKTRSQIGEGAGDAGRIMEWESLVDPGLKEELQHLGRLRDVKLWLDEMVAPDSRGMSNQWPSLQKIAIASNAVYGLSPLNEYIRLTMAREYSRWENRR</sequence>
<comment type="caution">
    <text evidence="1">The sequence shown here is derived from an EMBL/GenBank/DDBJ whole genome shotgun (WGS) entry which is preliminary data.</text>
</comment>
<name>A0A9P5V9P6_9FUNG</name>
<accession>A0A9P5V9P6</accession>
<reference evidence="1" key="1">
    <citation type="journal article" date="2020" name="Fungal Divers.">
        <title>Resolving the Mortierellaceae phylogeny through synthesis of multi-gene phylogenetics and phylogenomics.</title>
        <authorList>
            <person name="Vandepol N."/>
            <person name="Liber J."/>
            <person name="Desiro A."/>
            <person name="Na H."/>
            <person name="Kennedy M."/>
            <person name="Barry K."/>
            <person name="Grigoriev I.V."/>
            <person name="Miller A.N."/>
            <person name="O'Donnell K."/>
            <person name="Stajich J.E."/>
            <person name="Bonito G."/>
        </authorList>
    </citation>
    <scope>NUCLEOTIDE SEQUENCE</scope>
    <source>
        <strain evidence="1">NRRL 6426</strain>
    </source>
</reference>
<evidence type="ECO:0000313" key="1">
    <source>
        <dbReference type="EMBL" id="KAF9148658.1"/>
    </source>
</evidence>
<dbReference type="AlphaFoldDB" id="A0A9P5V9P6"/>
<gene>
    <name evidence="1" type="ORF">BG015_009583</name>
</gene>
<dbReference type="EMBL" id="JAAAUQ010000629">
    <property type="protein sequence ID" value="KAF9148658.1"/>
    <property type="molecule type" value="Genomic_DNA"/>
</dbReference>
<proteinExistence type="predicted"/>
<dbReference type="Proteomes" id="UP000748756">
    <property type="component" value="Unassembled WGS sequence"/>
</dbReference>
<organism evidence="1 2">
    <name type="scientific">Linnemannia schmuckeri</name>
    <dbReference type="NCBI Taxonomy" id="64567"/>
    <lineage>
        <taxon>Eukaryota</taxon>
        <taxon>Fungi</taxon>
        <taxon>Fungi incertae sedis</taxon>
        <taxon>Mucoromycota</taxon>
        <taxon>Mortierellomycotina</taxon>
        <taxon>Mortierellomycetes</taxon>
        <taxon>Mortierellales</taxon>
        <taxon>Mortierellaceae</taxon>
        <taxon>Linnemannia</taxon>
    </lineage>
</organism>